<evidence type="ECO:0000313" key="4">
    <source>
        <dbReference type="EMBL" id="KAK3055329.1"/>
    </source>
</evidence>
<dbReference type="EMBL" id="JAWDJX010000009">
    <property type="protein sequence ID" value="KAK3055329.1"/>
    <property type="molecule type" value="Genomic_DNA"/>
</dbReference>
<dbReference type="Gene3D" id="3.40.50.720">
    <property type="entry name" value="NAD(P)-binding Rossmann-like Domain"/>
    <property type="match status" value="1"/>
</dbReference>
<keyword evidence="2" id="KW-0521">NADP</keyword>
<dbReference type="InterPro" id="IPR008030">
    <property type="entry name" value="NmrA-like"/>
</dbReference>
<name>A0AAJ0DJY8_9PEZI</name>
<evidence type="ECO:0000313" key="5">
    <source>
        <dbReference type="Proteomes" id="UP001271007"/>
    </source>
</evidence>
<proteinExistence type="inferred from homology"/>
<dbReference type="SUPFAM" id="SSF51735">
    <property type="entry name" value="NAD(P)-binding Rossmann-fold domains"/>
    <property type="match status" value="1"/>
</dbReference>
<comment type="similarity">
    <text evidence="1">Belongs to the NmrA-type oxidoreductase family.</text>
</comment>
<organism evidence="4 5">
    <name type="scientific">Extremus antarcticus</name>
    <dbReference type="NCBI Taxonomy" id="702011"/>
    <lineage>
        <taxon>Eukaryota</taxon>
        <taxon>Fungi</taxon>
        <taxon>Dikarya</taxon>
        <taxon>Ascomycota</taxon>
        <taxon>Pezizomycotina</taxon>
        <taxon>Dothideomycetes</taxon>
        <taxon>Dothideomycetidae</taxon>
        <taxon>Mycosphaerellales</taxon>
        <taxon>Extremaceae</taxon>
        <taxon>Extremus</taxon>
    </lineage>
</organism>
<comment type="caution">
    <text evidence="4">The sequence shown here is derived from an EMBL/GenBank/DDBJ whole genome shotgun (WGS) entry which is preliminary data.</text>
</comment>
<reference evidence="4" key="1">
    <citation type="submission" date="2023-04" db="EMBL/GenBank/DDBJ databases">
        <title>Black Yeasts Isolated from many extreme environments.</title>
        <authorList>
            <person name="Coleine C."/>
            <person name="Stajich J.E."/>
            <person name="Selbmann L."/>
        </authorList>
    </citation>
    <scope>NUCLEOTIDE SEQUENCE</scope>
    <source>
        <strain evidence="4">CCFEE 5312</strain>
    </source>
</reference>
<sequence length="167" mass="17449">MRSPYASKFVPTGKLRRALANVPASCGTTEGTAISPSPGIRAITGTQGSSVANAFLNKAGWKVKGVSRNPDSAASQALQAKGVEMLQGDSDDPESLKKAVQGAQVVFGNTAFSSKAAVATDEDLAKLKPGQEMRELCCELEVQQGKNIADAVAMVEGLELFYLVLAF</sequence>
<accession>A0AAJ0DJY8</accession>
<evidence type="ECO:0000256" key="1">
    <source>
        <dbReference type="ARBA" id="ARBA00006328"/>
    </source>
</evidence>
<gene>
    <name evidence="4" type="ORF">LTR09_003882</name>
</gene>
<keyword evidence="5" id="KW-1185">Reference proteome</keyword>
<evidence type="ECO:0000259" key="3">
    <source>
        <dbReference type="Pfam" id="PF05368"/>
    </source>
</evidence>
<dbReference type="InterPro" id="IPR051164">
    <property type="entry name" value="NmrA-like_oxidored"/>
</dbReference>
<dbReference type="PANTHER" id="PTHR42748:SF26">
    <property type="entry name" value="NMRA-LIKE DOMAIN-CONTAINING PROTEIN"/>
    <property type="match status" value="1"/>
</dbReference>
<feature type="domain" description="NmrA-like" evidence="3">
    <location>
        <begin position="44"/>
        <end position="152"/>
    </location>
</feature>
<dbReference type="Pfam" id="PF05368">
    <property type="entry name" value="NmrA"/>
    <property type="match status" value="1"/>
</dbReference>
<protein>
    <recommendedName>
        <fullName evidence="3">NmrA-like domain-containing protein</fullName>
    </recommendedName>
</protein>
<dbReference type="PANTHER" id="PTHR42748">
    <property type="entry name" value="NITROGEN METABOLITE REPRESSION PROTEIN NMRA FAMILY MEMBER"/>
    <property type="match status" value="1"/>
</dbReference>
<dbReference type="GO" id="GO:0005634">
    <property type="term" value="C:nucleus"/>
    <property type="evidence" value="ECO:0007669"/>
    <property type="project" value="TreeGrafter"/>
</dbReference>
<dbReference type="AlphaFoldDB" id="A0AAJ0DJY8"/>
<dbReference type="InterPro" id="IPR036291">
    <property type="entry name" value="NAD(P)-bd_dom_sf"/>
</dbReference>
<dbReference type="Proteomes" id="UP001271007">
    <property type="component" value="Unassembled WGS sequence"/>
</dbReference>
<evidence type="ECO:0000256" key="2">
    <source>
        <dbReference type="ARBA" id="ARBA00022857"/>
    </source>
</evidence>